<evidence type="ECO:0000313" key="4">
    <source>
        <dbReference type="EMBL" id="KAJ6251981.1"/>
    </source>
</evidence>
<dbReference type="Gene3D" id="1.25.10.10">
    <property type="entry name" value="Leucine-rich Repeat Variant"/>
    <property type="match status" value="1"/>
</dbReference>
<dbReference type="EMBL" id="JAOAOG010000051">
    <property type="protein sequence ID" value="KAJ6251981.1"/>
    <property type="molecule type" value="Genomic_DNA"/>
</dbReference>
<protein>
    <submittedName>
        <fullName evidence="4">Importin alpha</fullName>
    </submittedName>
</protein>
<comment type="caution">
    <text evidence="4">The sequence shown here is derived from an EMBL/GenBank/DDBJ whole genome shotgun (WGS) entry which is preliminary data.</text>
</comment>
<dbReference type="InterPro" id="IPR000225">
    <property type="entry name" value="Armadillo"/>
</dbReference>
<keyword evidence="5" id="KW-1185">Reference proteome</keyword>
<sequence>MSYFQKKLEKRKKKYFKTRDHQTSMDRRATLSFTLSKRQRERKLQRLRFRPAPTSLITPSIDVSEWEKLPKPQPNDLFRYQGILNKGEQAQVYKHIILVRKLVTKGTIQSCNMVIASGIIEHLIDYLSKFEDPYLQLESVRIFGQIADINPASARILYEYEIIPKLIKILTTKKTEIFEHAIWILGSMAQKSEQYREEILKEKDSIKTIMNALNFENPPTSLLKYLSFVLFALSHTNNIKFKELLNPCVEFFLKSIFSENLEIVKDCCWGLANLTTNFTEFVNKIKDGSTIEKFNNILESNNQNLQIPIFKCIGNIIYLNEGENENEIYLSNKNMGIFKDLFDQEYNNNNNQKPTNDIYWTLSNICKGSEEQIQIIIDNEFIPFIIDHIKYENYPIKMYLIFCLSNICLYGSNPQLDYLLNFPILKIFCDALLENHAEQTFSSLKAIEALLYYGKILNNDQFSQKVNPIYQRIQSIYCENRITKQINNNIIKISKLSSSIHDQYFNINDESNDFEIELEN</sequence>
<name>A0ABQ8Z5B0_9EUKA</name>
<proteinExistence type="inferred from homology"/>
<gene>
    <name evidence="4" type="ORF">M0813_14665</name>
</gene>
<keyword evidence="2" id="KW-0813">Transport</keyword>
<dbReference type="InterPro" id="IPR011989">
    <property type="entry name" value="ARM-like"/>
</dbReference>
<dbReference type="SMART" id="SM00185">
    <property type="entry name" value="ARM"/>
    <property type="match status" value="4"/>
</dbReference>
<dbReference type="SUPFAM" id="SSF48371">
    <property type="entry name" value="ARM repeat"/>
    <property type="match status" value="1"/>
</dbReference>
<organism evidence="4 5">
    <name type="scientific">Anaeramoeba flamelloides</name>
    <dbReference type="NCBI Taxonomy" id="1746091"/>
    <lineage>
        <taxon>Eukaryota</taxon>
        <taxon>Metamonada</taxon>
        <taxon>Anaeramoebidae</taxon>
        <taxon>Anaeramoeba</taxon>
    </lineage>
</organism>
<evidence type="ECO:0000313" key="5">
    <source>
        <dbReference type="Proteomes" id="UP001150062"/>
    </source>
</evidence>
<reference evidence="4" key="1">
    <citation type="submission" date="2022-08" db="EMBL/GenBank/DDBJ databases">
        <title>Novel sulfate-reducing endosymbionts in the free-living metamonad Anaeramoeba.</title>
        <authorList>
            <person name="Jerlstrom-Hultqvist J."/>
            <person name="Cepicka I."/>
            <person name="Gallot-Lavallee L."/>
            <person name="Salas-Leiva D."/>
            <person name="Curtis B.A."/>
            <person name="Zahonova K."/>
            <person name="Pipaliya S."/>
            <person name="Dacks J."/>
            <person name="Roger A.J."/>
        </authorList>
    </citation>
    <scope>NUCLEOTIDE SEQUENCE</scope>
    <source>
        <strain evidence="4">Schooner1</strain>
    </source>
</reference>
<dbReference type="Proteomes" id="UP001150062">
    <property type="component" value="Unassembled WGS sequence"/>
</dbReference>
<accession>A0ABQ8Z5B0</accession>
<evidence type="ECO:0000256" key="3">
    <source>
        <dbReference type="ARBA" id="ARBA00022927"/>
    </source>
</evidence>
<evidence type="ECO:0000256" key="1">
    <source>
        <dbReference type="ARBA" id="ARBA00010394"/>
    </source>
</evidence>
<comment type="similarity">
    <text evidence="1">Belongs to the importin alpha family.</text>
</comment>
<dbReference type="PANTHER" id="PTHR23316">
    <property type="entry name" value="IMPORTIN ALPHA"/>
    <property type="match status" value="1"/>
</dbReference>
<dbReference type="InterPro" id="IPR016024">
    <property type="entry name" value="ARM-type_fold"/>
</dbReference>
<evidence type="ECO:0000256" key="2">
    <source>
        <dbReference type="ARBA" id="ARBA00022448"/>
    </source>
</evidence>
<keyword evidence="3" id="KW-0653">Protein transport</keyword>